<dbReference type="GO" id="GO:0001503">
    <property type="term" value="P:ossification"/>
    <property type="evidence" value="ECO:0000318"/>
    <property type="project" value="GO_Central"/>
</dbReference>
<name>A0A6I8N243_ORNAN</name>
<evidence type="ECO:0000256" key="2">
    <source>
        <dbReference type="ARBA" id="ARBA00004613"/>
    </source>
</evidence>
<keyword evidence="8" id="KW-0879">Wnt signaling pathway</keyword>
<reference evidence="16" key="2">
    <citation type="submission" date="2025-08" db="UniProtKB">
        <authorList>
            <consortium name="Ensembl"/>
        </authorList>
    </citation>
    <scope>IDENTIFICATION</scope>
    <source>
        <strain evidence="16">Glennie</strain>
    </source>
</reference>
<comment type="caution">
    <text evidence="12">Lacks conserved residue(s) required for the propagation of feature annotation.</text>
</comment>
<proteinExistence type="inferred from homology"/>
<accession>A0A6I8N243</accession>
<dbReference type="CTD" id="50964"/>
<comment type="subcellular location">
    <subcellularLocation>
        <location evidence="2">Secreted</location>
    </subcellularLocation>
</comment>
<dbReference type="InterPro" id="IPR008835">
    <property type="entry name" value="Sclerostin/SOSTDC1"/>
</dbReference>
<evidence type="ECO:0000256" key="1">
    <source>
        <dbReference type="ARBA" id="ARBA00002193"/>
    </source>
</evidence>
<evidence type="ECO:0000256" key="12">
    <source>
        <dbReference type="PROSITE-ProRule" id="PRU00039"/>
    </source>
</evidence>
<dbReference type="GO" id="GO:0140678">
    <property type="term" value="F:molecular function inhibitor activity"/>
    <property type="evidence" value="ECO:0007669"/>
    <property type="project" value="Ensembl"/>
</dbReference>
<dbReference type="GO" id="GO:0008201">
    <property type="term" value="F:heparin binding"/>
    <property type="evidence" value="ECO:0007669"/>
    <property type="project" value="UniProtKB-KW"/>
</dbReference>
<dbReference type="PROSITE" id="PS01225">
    <property type="entry name" value="CTCK_2"/>
    <property type="match status" value="1"/>
</dbReference>
<evidence type="ECO:0000313" key="17">
    <source>
        <dbReference type="Proteomes" id="UP000002279"/>
    </source>
</evidence>
<dbReference type="AlphaFoldDB" id="A0A6I8N243"/>
<dbReference type="GO" id="GO:0090090">
    <property type="term" value="P:negative regulation of canonical Wnt signaling pathway"/>
    <property type="evidence" value="ECO:0007669"/>
    <property type="project" value="Ensembl"/>
</dbReference>
<dbReference type="Bgee" id="ENSOANG00000036204">
    <property type="expression patterns" value="Expressed in cerebellum"/>
</dbReference>
<evidence type="ECO:0000256" key="8">
    <source>
        <dbReference type="ARBA" id="ARBA00022687"/>
    </source>
</evidence>
<dbReference type="Proteomes" id="UP000002279">
    <property type="component" value="Chromosome 11"/>
</dbReference>
<comment type="subunit">
    <text evidence="4">Interacts with LRP4 (via the extracellular domain); the interaction facilitates the inhibition of Wnt signaling. Interacts with LRP5 (via the first two YWTD-EGF repeat domains); the interaction inhibits Wnt-mediated signaling. Interacts with LRP6.</text>
</comment>
<dbReference type="PANTHER" id="PTHR14903">
    <property type="entry name" value="SCLEROSTIN-RELATED"/>
    <property type="match status" value="1"/>
</dbReference>
<comment type="function">
    <text evidence="1">Negative regulator of bone growth that acts through inhibition of Wnt signaling and bone formation.</text>
</comment>
<dbReference type="GO" id="GO:0036122">
    <property type="term" value="F:BMP binding"/>
    <property type="evidence" value="ECO:0000318"/>
    <property type="project" value="GO_Central"/>
</dbReference>
<dbReference type="PANTHER" id="PTHR14903:SF4">
    <property type="entry name" value="SCLEROSTIN"/>
    <property type="match status" value="1"/>
</dbReference>
<dbReference type="OrthoDB" id="6624188at2759"/>
<dbReference type="Ensembl" id="ENSOANT00000062976.1">
    <property type="protein sequence ID" value="ENSOANP00000035023.1"/>
    <property type="gene ID" value="ENSOANG00000036204.1"/>
</dbReference>
<feature type="signal peptide" evidence="14">
    <location>
        <begin position="1"/>
        <end position="18"/>
    </location>
</feature>
<evidence type="ECO:0000256" key="3">
    <source>
        <dbReference type="ARBA" id="ARBA00007850"/>
    </source>
</evidence>
<keyword evidence="10" id="KW-1015">Disulfide bond</keyword>
<organism evidence="16 17">
    <name type="scientific">Ornithorhynchus anatinus</name>
    <name type="common">Duckbill platypus</name>
    <dbReference type="NCBI Taxonomy" id="9258"/>
    <lineage>
        <taxon>Eukaryota</taxon>
        <taxon>Metazoa</taxon>
        <taxon>Chordata</taxon>
        <taxon>Craniata</taxon>
        <taxon>Vertebrata</taxon>
        <taxon>Euteleostomi</taxon>
        <taxon>Mammalia</taxon>
        <taxon>Monotremata</taxon>
        <taxon>Ornithorhynchidae</taxon>
        <taxon>Ornithorhynchus</taxon>
    </lineage>
</organism>
<sequence length="221" mass="23587">MLVSLAVCSLCLLAPGAPQPRPGPPPPLKNDATEFLPPSGGAPRPAQPAPPAQPAQTAPGHNRTINRAENGGRAAQLPAEPRDASGYSCRELLRTHYVSDGPCRSPKPVTELVCSGPCGPAPLQPNAIGRTKWWRQGGLGFRCVPDGYRSRRVPLLCPGGETRERKLRLVSACKCKRSSRAHNQSELKDFAPEAGRPPKGKPPLSRARPGKPGRPELDNAY</sequence>
<dbReference type="GO" id="GO:0071374">
    <property type="term" value="P:cellular response to parathyroid hormone stimulus"/>
    <property type="evidence" value="ECO:0007669"/>
    <property type="project" value="Ensembl"/>
</dbReference>
<dbReference type="GeneID" id="100086070"/>
<comment type="similarity">
    <text evidence="3">Belongs to the sclerostin family.</text>
</comment>
<dbReference type="GO" id="GO:0030509">
    <property type="term" value="P:BMP signaling pathway"/>
    <property type="evidence" value="ECO:0007669"/>
    <property type="project" value="Ensembl"/>
</dbReference>
<dbReference type="RefSeq" id="XP_028930555.1">
    <property type="nucleotide sequence ID" value="XM_029074722.2"/>
</dbReference>
<dbReference type="GO" id="GO:0030279">
    <property type="term" value="P:negative regulation of ossification"/>
    <property type="evidence" value="ECO:0007669"/>
    <property type="project" value="Ensembl"/>
</dbReference>
<dbReference type="KEGG" id="oaa:100086070"/>
<evidence type="ECO:0000256" key="9">
    <source>
        <dbReference type="ARBA" id="ARBA00022729"/>
    </source>
</evidence>
<gene>
    <name evidence="16" type="primary">SOST</name>
</gene>
<keyword evidence="7" id="KW-0358">Heparin-binding</keyword>
<evidence type="ECO:0000256" key="4">
    <source>
        <dbReference type="ARBA" id="ARBA00011121"/>
    </source>
</evidence>
<dbReference type="GO" id="GO:0031333">
    <property type="term" value="P:negative regulation of protein-containing complex assembly"/>
    <property type="evidence" value="ECO:0007669"/>
    <property type="project" value="Ensembl"/>
</dbReference>
<feature type="chain" id="PRO_5026121062" description="Sclerostin" evidence="14">
    <location>
        <begin position="19"/>
        <end position="221"/>
    </location>
</feature>
<dbReference type="GO" id="GO:0005615">
    <property type="term" value="C:extracellular space"/>
    <property type="evidence" value="ECO:0000318"/>
    <property type="project" value="GO_Central"/>
</dbReference>
<dbReference type="GO" id="GO:0060070">
    <property type="term" value="P:canonical Wnt signaling pathway"/>
    <property type="evidence" value="ECO:0007669"/>
    <property type="project" value="Ensembl"/>
</dbReference>
<evidence type="ECO:0000256" key="7">
    <source>
        <dbReference type="ARBA" id="ARBA00022674"/>
    </source>
</evidence>
<dbReference type="GO" id="GO:0045893">
    <property type="term" value="P:positive regulation of DNA-templated transcription"/>
    <property type="evidence" value="ECO:0007669"/>
    <property type="project" value="Ensembl"/>
</dbReference>
<dbReference type="Gene3D" id="2.10.90.10">
    <property type="entry name" value="Cystine-knot cytokines"/>
    <property type="match status" value="1"/>
</dbReference>
<evidence type="ECO:0000256" key="13">
    <source>
        <dbReference type="SAM" id="MobiDB-lite"/>
    </source>
</evidence>
<reference evidence="16" key="3">
    <citation type="submission" date="2025-09" db="UniProtKB">
        <authorList>
            <consortium name="Ensembl"/>
        </authorList>
    </citation>
    <scope>IDENTIFICATION</scope>
    <source>
        <strain evidence="16">Glennie</strain>
    </source>
</reference>
<keyword evidence="11" id="KW-0325">Glycoprotein</keyword>
<feature type="region of interest" description="Disordered" evidence="13">
    <location>
        <begin position="177"/>
        <end position="221"/>
    </location>
</feature>
<dbReference type="GO" id="GO:0030514">
    <property type="term" value="P:negative regulation of BMP signaling pathway"/>
    <property type="evidence" value="ECO:0000318"/>
    <property type="project" value="GO_Central"/>
</dbReference>
<evidence type="ECO:0000256" key="14">
    <source>
        <dbReference type="SAM" id="SignalP"/>
    </source>
</evidence>
<feature type="region of interest" description="Disordered" evidence="13">
    <location>
        <begin position="15"/>
        <end position="83"/>
    </location>
</feature>
<dbReference type="GO" id="GO:0140297">
    <property type="term" value="F:DNA-binding transcription factor binding"/>
    <property type="evidence" value="ECO:0007669"/>
    <property type="project" value="Ensembl"/>
</dbReference>
<evidence type="ECO:0000256" key="5">
    <source>
        <dbReference type="ARBA" id="ARBA00018019"/>
    </source>
</evidence>
<dbReference type="GO" id="GO:0009612">
    <property type="term" value="P:response to mechanical stimulus"/>
    <property type="evidence" value="ECO:0007669"/>
    <property type="project" value="Ensembl"/>
</dbReference>
<dbReference type="InParanoid" id="A0A6I8N243"/>
<keyword evidence="9 14" id="KW-0732">Signal</keyword>
<keyword evidence="17" id="KW-1185">Reference proteome</keyword>
<feature type="compositionally biased region" description="Pro residues" evidence="13">
    <location>
        <begin position="17"/>
        <end position="28"/>
    </location>
</feature>
<dbReference type="GeneTree" id="ENSGT00390000014900"/>
<dbReference type="OMA" id="MFKNDAT"/>
<evidence type="ECO:0000256" key="10">
    <source>
        <dbReference type="ARBA" id="ARBA00023157"/>
    </source>
</evidence>
<feature type="domain" description="CTCK" evidence="15">
    <location>
        <begin position="89"/>
        <end position="180"/>
    </location>
</feature>
<evidence type="ECO:0000259" key="15">
    <source>
        <dbReference type="PROSITE" id="PS01225"/>
    </source>
</evidence>
<dbReference type="InterPro" id="IPR029034">
    <property type="entry name" value="Cystine-knot_cytokine"/>
</dbReference>
<evidence type="ECO:0000313" key="16">
    <source>
        <dbReference type="Ensembl" id="ENSOANP00000035023.1"/>
    </source>
</evidence>
<reference evidence="16 17" key="1">
    <citation type="journal article" date="2008" name="Nature">
        <title>Genome analysis of the platypus reveals unique signatures of evolution.</title>
        <authorList>
            <person name="Warren W.C."/>
            <person name="Hillier L.W."/>
            <person name="Marshall Graves J.A."/>
            <person name="Birney E."/>
            <person name="Ponting C.P."/>
            <person name="Grutzner F."/>
            <person name="Belov K."/>
            <person name="Miller W."/>
            <person name="Clarke L."/>
            <person name="Chinwalla A.T."/>
            <person name="Yang S.P."/>
            <person name="Heger A."/>
            <person name="Locke D.P."/>
            <person name="Miethke P."/>
            <person name="Waters P.D."/>
            <person name="Veyrunes F."/>
            <person name="Fulton L."/>
            <person name="Fulton B."/>
            <person name="Graves T."/>
            <person name="Wallis J."/>
            <person name="Puente X.S."/>
            <person name="Lopez-Otin C."/>
            <person name="Ordonez G.R."/>
            <person name="Eichler E.E."/>
            <person name="Chen L."/>
            <person name="Cheng Z."/>
            <person name="Deakin J.E."/>
            <person name="Alsop A."/>
            <person name="Thompson K."/>
            <person name="Kirby P."/>
            <person name="Papenfuss A.T."/>
            <person name="Wakefield M.J."/>
            <person name="Olender T."/>
            <person name="Lancet D."/>
            <person name="Huttley G.A."/>
            <person name="Smit A.F."/>
            <person name="Pask A."/>
            <person name="Temple-Smith P."/>
            <person name="Batzer M.A."/>
            <person name="Walker J.A."/>
            <person name="Konkel M.K."/>
            <person name="Harris R.S."/>
            <person name="Whittington C.M."/>
            <person name="Wong E.S."/>
            <person name="Gemmell N.J."/>
            <person name="Buschiazzo E."/>
            <person name="Vargas Jentzsch I.M."/>
            <person name="Merkel A."/>
            <person name="Schmitz J."/>
            <person name="Zemann A."/>
            <person name="Churakov G."/>
            <person name="Kriegs J.O."/>
            <person name="Brosius J."/>
            <person name="Murchison E.P."/>
            <person name="Sachidanandam R."/>
            <person name="Smith C."/>
            <person name="Hannon G.J."/>
            <person name="Tsend-Ayush E."/>
            <person name="McMillan D."/>
            <person name="Attenborough R."/>
            <person name="Rens W."/>
            <person name="Ferguson-Smith M."/>
            <person name="Lefevre C.M."/>
            <person name="Sharp J.A."/>
            <person name="Nicholas K.R."/>
            <person name="Ray D.A."/>
            <person name="Kube M."/>
            <person name="Reinhardt R."/>
            <person name="Pringle T.H."/>
            <person name="Taylor J."/>
            <person name="Jones R.C."/>
            <person name="Nixon B."/>
            <person name="Dacheux J.L."/>
            <person name="Niwa H."/>
            <person name="Sekita Y."/>
            <person name="Huang X."/>
            <person name="Stark A."/>
            <person name="Kheradpour P."/>
            <person name="Kellis M."/>
            <person name="Flicek P."/>
            <person name="Chen Y."/>
            <person name="Webber C."/>
            <person name="Hardison R."/>
            <person name="Nelson J."/>
            <person name="Hallsworth-Pepin K."/>
            <person name="Delehaunty K."/>
            <person name="Markovic C."/>
            <person name="Minx P."/>
            <person name="Feng Y."/>
            <person name="Kremitzki C."/>
            <person name="Mitreva M."/>
            <person name="Glasscock J."/>
            <person name="Wylie T."/>
            <person name="Wohldmann P."/>
            <person name="Thiru P."/>
            <person name="Nhan M.N."/>
            <person name="Pohl C.S."/>
            <person name="Smith S.M."/>
            <person name="Hou S."/>
            <person name="Nefedov M."/>
            <person name="de Jong P.J."/>
            <person name="Renfree M.B."/>
            <person name="Mardis E.R."/>
            <person name="Wilson R.K."/>
        </authorList>
    </citation>
    <scope>NUCLEOTIDE SEQUENCE [LARGE SCALE GENOMIC DNA]</scope>
    <source>
        <strain evidence="16 17">Glennie</strain>
    </source>
</reference>
<dbReference type="FunCoup" id="A0A6I8N243">
    <property type="interactions" value="316"/>
</dbReference>
<evidence type="ECO:0000256" key="11">
    <source>
        <dbReference type="ARBA" id="ARBA00023180"/>
    </source>
</evidence>
<protein>
    <recommendedName>
        <fullName evidence="5">Sclerostin</fullName>
    </recommendedName>
</protein>
<dbReference type="GO" id="GO:0030178">
    <property type="term" value="P:negative regulation of Wnt signaling pathway"/>
    <property type="evidence" value="ECO:0000318"/>
    <property type="project" value="GO_Central"/>
</dbReference>
<dbReference type="Pfam" id="PF05463">
    <property type="entry name" value="Sclerostin"/>
    <property type="match status" value="1"/>
</dbReference>
<dbReference type="InterPro" id="IPR006207">
    <property type="entry name" value="Cys_knot_C"/>
</dbReference>
<evidence type="ECO:0000256" key="6">
    <source>
        <dbReference type="ARBA" id="ARBA00022525"/>
    </source>
</evidence>
<keyword evidence="6" id="KW-0964">Secreted</keyword>